<feature type="region of interest" description="Disordered" evidence="1">
    <location>
        <begin position="321"/>
        <end position="343"/>
    </location>
</feature>
<comment type="caution">
    <text evidence="5">The sequence shown here is derived from an EMBL/GenBank/DDBJ whole genome shotgun (WGS) entry which is preliminary data.</text>
</comment>
<dbReference type="InterPro" id="IPR028349">
    <property type="entry name" value="PafC-like"/>
</dbReference>
<dbReference type="PANTHER" id="PTHR34580:SF3">
    <property type="entry name" value="PROTEIN PAFB"/>
    <property type="match status" value="1"/>
</dbReference>
<feature type="domain" description="WCX" evidence="4">
    <location>
        <begin position="238"/>
        <end position="318"/>
    </location>
</feature>
<dbReference type="Pfam" id="PF08279">
    <property type="entry name" value="HTH_11"/>
    <property type="match status" value="1"/>
</dbReference>
<dbReference type="PIRSF" id="PIRSF016838">
    <property type="entry name" value="PafC"/>
    <property type="match status" value="1"/>
</dbReference>
<dbReference type="Pfam" id="PF13280">
    <property type="entry name" value="WYL"/>
    <property type="match status" value="1"/>
</dbReference>
<dbReference type="PANTHER" id="PTHR34580">
    <property type="match status" value="1"/>
</dbReference>
<protein>
    <submittedName>
        <fullName evidence="5">WYL domain-containing protein</fullName>
    </submittedName>
</protein>
<dbReference type="EMBL" id="BAABBX010000015">
    <property type="protein sequence ID" value="GAA4190820.1"/>
    <property type="molecule type" value="Genomic_DNA"/>
</dbReference>
<evidence type="ECO:0000259" key="3">
    <source>
        <dbReference type="Pfam" id="PF13280"/>
    </source>
</evidence>
<reference evidence="6" key="1">
    <citation type="journal article" date="2019" name="Int. J. Syst. Evol. Microbiol.">
        <title>The Global Catalogue of Microorganisms (GCM) 10K type strain sequencing project: providing services to taxonomists for standard genome sequencing and annotation.</title>
        <authorList>
            <consortium name="The Broad Institute Genomics Platform"/>
            <consortium name="The Broad Institute Genome Sequencing Center for Infectious Disease"/>
            <person name="Wu L."/>
            <person name="Ma J."/>
        </authorList>
    </citation>
    <scope>NUCLEOTIDE SEQUENCE [LARGE SCALE GENOMIC DNA]</scope>
    <source>
        <strain evidence="6">JCM 17593</strain>
    </source>
</reference>
<keyword evidence="6" id="KW-1185">Reference proteome</keyword>
<dbReference type="Proteomes" id="UP001500213">
    <property type="component" value="Unassembled WGS sequence"/>
</dbReference>
<dbReference type="InterPro" id="IPR036388">
    <property type="entry name" value="WH-like_DNA-bd_sf"/>
</dbReference>
<dbReference type="Pfam" id="PF25583">
    <property type="entry name" value="WCX"/>
    <property type="match status" value="1"/>
</dbReference>
<feature type="domain" description="WYL" evidence="3">
    <location>
        <begin position="143"/>
        <end position="207"/>
    </location>
</feature>
<evidence type="ECO:0000313" key="6">
    <source>
        <dbReference type="Proteomes" id="UP001500213"/>
    </source>
</evidence>
<evidence type="ECO:0000313" key="5">
    <source>
        <dbReference type="EMBL" id="GAA4190820.1"/>
    </source>
</evidence>
<sequence>MTRPTARVLALLEILERGGTHRAAQLAAELSVDERTVRRYIEHLVDIGIPIESVRGRYGGFRLTVGERMPPLMLTEDEALAVSLGLVAAQRSGLVGAAGAAEIAGRKVRGSLPAPSARRLEAVLQGAAFTEPVVPAAAAETRVLLLLAEAARKRRPLWFRYTARDGRASARTLLPYGVVAHAGRWYATGHDSLSGQVRTFRLDRMLDPSLLPGAFDVPPGFNPVEAVLGSLATTPWAHDVRVVVRGAVDEVRRAVPRDLATVDEVADATPDEPWTRVRLRAERLDWVAALLAGLNREFVIESPDELRAGMRGLADRLAAAADGSGADADAAPGPAPSAAASLR</sequence>
<dbReference type="InterPro" id="IPR026881">
    <property type="entry name" value="WYL_dom"/>
</dbReference>
<dbReference type="Gene3D" id="1.10.10.10">
    <property type="entry name" value="Winged helix-like DNA-binding domain superfamily/Winged helix DNA-binding domain"/>
    <property type="match status" value="1"/>
</dbReference>
<dbReference type="InterPro" id="IPR036390">
    <property type="entry name" value="WH_DNA-bd_sf"/>
</dbReference>
<name>A0ABP8AV22_9MICO</name>
<dbReference type="RefSeq" id="WP_344776555.1">
    <property type="nucleotide sequence ID" value="NZ_BAABBX010000015.1"/>
</dbReference>
<evidence type="ECO:0000256" key="1">
    <source>
        <dbReference type="SAM" id="MobiDB-lite"/>
    </source>
</evidence>
<feature type="domain" description="Helix-turn-helix type 11" evidence="2">
    <location>
        <begin position="7"/>
        <end position="61"/>
    </location>
</feature>
<dbReference type="InterPro" id="IPR051534">
    <property type="entry name" value="CBASS_pafABC_assoc_protein"/>
</dbReference>
<accession>A0ABP8AV22</accession>
<dbReference type="InterPro" id="IPR013196">
    <property type="entry name" value="HTH_11"/>
</dbReference>
<dbReference type="SUPFAM" id="SSF46785">
    <property type="entry name" value="Winged helix' DNA-binding domain"/>
    <property type="match status" value="1"/>
</dbReference>
<dbReference type="InterPro" id="IPR057727">
    <property type="entry name" value="WCX_dom"/>
</dbReference>
<gene>
    <name evidence="5" type="ORF">GCM10022288_20690</name>
</gene>
<dbReference type="PROSITE" id="PS52050">
    <property type="entry name" value="WYL"/>
    <property type="match status" value="1"/>
</dbReference>
<organism evidence="5 6">
    <name type="scientific">Gryllotalpicola kribbensis</name>
    <dbReference type="NCBI Taxonomy" id="993084"/>
    <lineage>
        <taxon>Bacteria</taxon>
        <taxon>Bacillati</taxon>
        <taxon>Actinomycetota</taxon>
        <taxon>Actinomycetes</taxon>
        <taxon>Micrococcales</taxon>
        <taxon>Microbacteriaceae</taxon>
        <taxon>Gryllotalpicola</taxon>
    </lineage>
</organism>
<evidence type="ECO:0000259" key="4">
    <source>
        <dbReference type="Pfam" id="PF25583"/>
    </source>
</evidence>
<evidence type="ECO:0000259" key="2">
    <source>
        <dbReference type="Pfam" id="PF08279"/>
    </source>
</evidence>
<proteinExistence type="predicted"/>